<dbReference type="PANTHER" id="PTHR43685:SF13">
    <property type="entry name" value="O ANTIGEN BIOSYNTHESIS RHAMNOSYLTRANSFERASE RFBN"/>
    <property type="match status" value="1"/>
</dbReference>
<dbReference type="Pfam" id="PF00535">
    <property type="entry name" value="Glycos_transf_2"/>
    <property type="match status" value="1"/>
</dbReference>
<dbReference type="Gene3D" id="3.40.50.2000">
    <property type="entry name" value="Glycogen Phosphorylase B"/>
    <property type="match status" value="1"/>
</dbReference>
<dbReference type="GO" id="GO:0044010">
    <property type="term" value="P:single-species biofilm formation"/>
    <property type="evidence" value="ECO:0007669"/>
    <property type="project" value="TreeGrafter"/>
</dbReference>
<dbReference type="Pfam" id="PF22772">
    <property type="entry name" value="WsaF_C"/>
    <property type="match status" value="1"/>
</dbReference>
<feature type="domain" description="Glycosyltransferase 2-like" evidence="2">
    <location>
        <begin position="4"/>
        <end position="171"/>
    </location>
</feature>
<dbReference type="SUPFAM" id="SSF53448">
    <property type="entry name" value="Nucleotide-diphospho-sugar transferases"/>
    <property type="match status" value="1"/>
</dbReference>
<organism evidence="4">
    <name type="scientific">freshwater metagenome</name>
    <dbReference type="NCBI Taxonomy" id="449393"/>
    <lineage>
        <taxon>unclassified sequences</taxon>
        <taxon>metagenomes</taxon>
        <taxon>ecological metagenomes</taxon>
    </lineage>
</organism>
<proteinExistence type="predicted"/>
<dbReference type="Gene3D" id="3.40.50.11090">
    <property type="match status" value="1"/>
</dbReference>
<dbReference type="SUPFAM" id="SSF53756">
    <property type="entry name" value="UDP-Glycosyltransferase/glycogen phosphorylase"/>
    <property type="match status" value="1"/>
</dbReference>
<sequence length="704" mass="77242">MRTSVVIPVKDGSRWLAEVLDAVTREQPDELLVIDSGSQDDSVALARAAGAEVLSIAPGEFGHGRTRNLGVERTSGEFVVFITQDATPVPGWLAAYLEAFGLDERIGAAFGPHLPRTGTSPMIARELQEFFGRFSPDGQPSIVRSLDDESWQPGFLSNANAAYRRSVLERIRFRDVAYAEDQAFARDLLAAGGWKAYHPGAAVLHAHDYPWADFMRRYFDEYRGLHDTTGYVERIGVRSTARYLHTEVARDRAWMAAQGLGPAARARWTARSIAHHGGRRIFSALGSHGDRLPSPVQRALSHERRGASAGTRDGGLPELRTILPRLARPTHADVLDVERHGVVPLAPAGAAPTADASLHVAVVVPSFRRGSGGHDTIFRIFREIEQHGHAVSIWVDDQEGLLKGLSAMEVRDRIREWFAPINAPVHLGFDDWEGADVALATGWQTVFPVLRLDRCGSRAYFVQDHEPEFDGTGAPSRWAQQTYSYGLHAICASPWLADIVRGRYGGTASVFTLGADPSIYHARRVARRRDTIAFYGRDATPRRAVPLGMLALAELHRRRPELRLVSFGDARVASTSIPYEHAGVASQEELAALYCEATVGLCLSMTNYSRVPNEMLACGLPCVDLAGYSSESVYGADGPIELSAFSPIALADHLERLIDDEDLWARRSQAGIDFVREHTWEAAARQVDDGLREALALRAGDAQA</sequence>
<dbReference type="CDD" id="cd00761">
    <property type="entry name" value="Glyco_tranf_GTA_type"/>
    <property type="match status" value="1"/>
</dbReference>
<feature type="region of interest" description="Disordered" evidence="1">
    <location>
        <begin position="286"/>
        <end position="314"/>
    </location>
</feature>
<evidence type="ECO:0000259" key="3">
    <source>
        <dbReference type="Pfam" id="PF22772"/>
    </source>
</evidence>
<dbReference type="PANTHER" id="PTHR43685">
    <property type="entry name" value="GLYCOSYLTRANSFERASE"/>
    <property type="match status" value="1"/>
</dbReference>
<dbReference type="InterPro" id="IPR055050">
    <property type="entry name" value="WsaF_C"/>
</dbReference>
<feature type="domain" description="WsaF C-terminal" evidence="3">
    <location>
        <begin position="531"/>
        <end position="624"/>
    </location>
</feature>
<accession>A0A6J7HK82</accession>
<dbReference type="Gene3D" id="3.90.550.10">
    <property type="entry name" value="Spore Coat Polysaccharide Biosynthesis Protein SpsA, Chain A"/>
    <property type="match status" value="1"/>
</dbReference>
<dbReference type="InterPro" id="IPR029044">
    <property type="entry name" value="Nucleotide-diphossugar_trans"/>
</dbReference>
<evidence type="ECO:0000313" key="4">
    <source>
        <dbReference type="EMBL" id="CAB4921517.1"/>
    </source>
</evidence>
<evidence type="ECO:0000259" key="2">
    <source>
        <dbReference type="Pfam" id="PF00535"/>
    </source>
</evidence>
<evidence type="ECO:0000256" key="1">
    <source>
        <dbReference type="SAM" id="MobiDB-lite"/>
    </source>
</evidence>
<protein>
    <submittedName>
        <fullName evidence="4">Unannotated protein</fullName>
    </submittedName>
</protein>
<dbReference type="AlphaFoldDB" id="A0A6J7HK82"/>
<dbReference type="InterPro" id="IPR001173">
    <property type="entry name" value="Glyco_trans_2-like"/>
</dbReference>
<dbReference type="EMBL" id="CAFBMX010000002">
    <property type="protein sequence ID" value="CAB4921517.1"/>
    <property type="molecule type" value="Genomic_DNA"/>
</dbReference>
<gene>
    <name evidence="4" type="ORF">UFOPK3674_00585</name>
</gene>
<dbReference type="InterPro" id="IPR050834">
    <property type="entry name" value="Glycosyltransf_2"/>
</dbReference>
<dbReference type="CDD" id="cd03801">
    <property type="entry name" value="GT4_PimA-like"/>
    <property type="match status" value="1"/>
</dbReference>
<reference evidence="4" key="1">
    <citation type="submission" date="2020-05" db="EMBL/GenBank/DDBJ databases">
        <authorList>
            <person name="Chiriac C."/>
            <person name="Salcher M."/>
            <person name="Ghai R."/>
            <person name="Kavagutti S V."/>
        </authorList>
    </citation>
    <scope>NUCLEOTIDE SEQUENCE</scope>
</reference>
<name>A0A6J7HK82_9ZZZZ</name>